<feature type="signal peptide" evidence="1">
    <location>
        <begin position="1"/>
        <end position="22"/>
    </location>
</feature>
<dbReference type="Gene3D" id="2.60.40.10">
    <property type="entry name" value="Immunoglobulins"/>
    <property type="match status" value="2"/>
</dbReference>
<dbReference type="InterPro" id="IPR011467">
    <property type="entry name" value="DUF1573"/>
</dbReference>
<organism evidence="2 3">
    <name type="scientific">Aquiflexum gelatinilyticum</name>
    <dbReference type="NCBI Taxonomy" id="2961943"/>
    <lineage>
        <taxon>Bacteria</taxon>
        <taxon>Pseudomonadati</taxon>
        <taxon>Bacteroidota</taxon>
        <taxon>Cytophagia</taxon>
        <taxon>Cytophagales</taxon>
        <taxon>Cyclobacteriaceae</taxon>
        <taxon>Aquiflexum</taxon>
    </lineage>
</organism>
<dbReference type="Pfam" id="PF07610">
    <property type="entry name" value="DUF1573"/>
    <property type="match status" value="2"/>
</dbReference>
<feature type="chain" id="PRO_5040825583" evidence="1">
    <location>
        <begin position="23"/>
        <end position="364"/>
    </location>
</feature>
<dbReference type="Proteomes" id="UP001142175">
    <property type="component" value="Unassembled WGS sequence"/>
</dbReference>
<dbReference type="InterPro" id="IPR013783">
    <property type="entry name" value="Ig-like_fold"/>
</dbReference>
<dbReference type="AlphaFoldDB" id="A0A9X2T0A4"/>
<protein>
    <submittedName>
        <fullName evidence="2">DUF1573 domain-containing protein</fullName>
    </submittedName>
</protein>
<dbReference type="PANTHER" id="PTHR37833:SF1">
    <property type="entry name" value="SIGNAL PEPTIDE PROTEIN"/>
    <property type="match status" value="1"/>
</dbReference>
<evidence type="ECO:0000313" key="2">
    <source>
        <dbReference type="EMBL" id="MCR9017419.1"/>
    </source>
</evidence>
<evidence type="ECO:0000256" key="1">
    <source>
        <dbReference type="SAM" id="SignalP"/>
    </source>
</evidence>
<dbReference type="RefSeq" id="WP_258425254.1">
    <property type="nucleotide sequence ID" value="NZ_JANSUY010000029.1"/>
</dbReference>
<keyword evidence="3" id="KW-1185">Reference proteome</keyword>
<proteinExistence type="predicted"/>
<dbReference type="PANTHER" id="PTHR37833">
    <property type="entry name" value="LIPOPROTEIN-RELATED"/>
    <property type="match status" value="1"/>
</dbReference>
<gene>
    <name evidence="2" type="ORF">NU887_20450</name>
</gene>
<reference evidence="2" key="1">
    <citation type="submission" date="2022-08" db="EMBL/GenBank/DDBJ databases">
        <authorList>
            <person name="Zhang D."/>
        </authorList>
    </citation>
    <scope>NUCLEOTIDE SEQUENCE</scope>
    <source>
        <strain evidence="2">XJ19-11</strain>
    </source>
</reference>
<evidence type="ECO:0000313" key="3">
    <source>
        <dbReference type="Proteomes" id="UP001142175"/>
    </source>
</evidence>
<accession>A0A9X2T0A4</accession>
<dbReference type="EMBL" id="JANSUY010000029">
    <property type="protein sequence ID" value="MCR9017419.1"/>
    <property type="molecule type" value="Genomic_DNA"/>
</dbReference>
<sequence>MKKIAFYLTTLILLTMSSLPLAGQTIERKTLTWEKRKIDIGAVLQEKGAVEAEFFALNENQDSIYITDIFTDCGCTTVQYTKDTLVNGQIASLKVKFDPDQKGGEFSKGIIVRTNLDIYGDTLFLEGINMPIPENAEMAFPHRVGTLGFRLTAVNMGYIFTNEPKVKYVEVYNFGNSPIGFKEVQDKIPNYMAVSLEPSQLQPLQRGLLVMTYDGAAKNDLGFFDEVISIGLDRDDLNLGIRVMSVVYEYFQPVPKSLENRVPKLGIANVEIDLREISANSKVSRSITMTNMGQEPLNIRKVATNCDCVEIELDKNDLQSGESTELRFTFDPKGRRGIDHKHISIFSNDPLNPVRTIVVRSSVK</sequence>
<keyword evidence="1" id="KW-0732">Signal</keyword>
<name>A0A9X2T0A4_9BACT</name>
<comment type="caution">
    <text evidence="2">The sequence shown here is derived from an EMBL/GenBank/DDBJ whole genome shotgun (WGS) entry which is preliminary data.</text>
</comment>